<keyword evidence="4" id="KW-1185">Reference proteome</keyword>
<protein>
    <submittedName>
        <fullName evidence="3">Septum formation initiator family protein</fullName>
    </submittedName>
</protein>
<keyword evidence="1" id="KW-0175">Coiled coil</keyword>
<sequence length="108" mass="13070">MGIFDNKYFKPFKNIYLVILVLFVIWMLFSDAHSLLFHHELNTEIDELEYQKEHYNNEIEKDKKAIKELSTEDGIERTARENYNMKKSDEDIFIIEYEDSIAKQKQDE</sequence>
<keyword evidence="2" id="KW-1133">Transmembrane helix</keyword>
<proteinExistence type="predicted"/>
<gene>
    <name evidence="3" type="ORF">KCG49_01495</name>
</gene>
<evidence type="ECO:0000313" key="4">
    <source>
        <dbReference type="Proteomes" id="UP001138894"/>
    </source>
</evidence>
<feature type="coiled-coil region" evidence="1">
    <location>
        <begin position="38"/>
        <end position="72"/>
    </location>
</feature>
<dbReference type="RefSeq" id="WP_218544401.1">
    <property type="nucleotide sequence ID" value="NZ_JAGSPD010000001.1"/>
</dbReference>
<evidence type="ECO:0000256" key="2">
    <source>
        <dbReference type="SAM" id="Phobius"/>
    </source>
</evidence>
<organism evidence="3 4">
    <name type="scientific">Winogradskyella luteola</name>
    <dbReference type="NCBI Taxonomy" id="2828330"/>
    <lineage>
        <taxon>Bacteria</taxon>
        <taxon>Pseudomonadati</taxon>
        <taxon>Bacteroidota</taxon>
        <taxon>Flavobacteriia</taxon>
        <taxon>Flavobacteriales</taxon>
        <taxon>Flavobacteriaceae</taxon>
        <taxon>Winogradskyella</taxon>
    </lineage>
</organism>
<keyword evidence="2" id="KW-0812">Transmembrane</keyword>
<feature type="transmembrane region" description="Helical" evidence="2">
    <location>
        <begin position="12"/>
        <end position="29"/>
    </location>
</feature>
<keyword evidence="2" id="KW-0472">Membrane</keyword>
<comment type="caution">
    <text evidence="3">The sequence shown here is derived from an EMBL/GenBank/DDBJ whole genome shotgun (WGS) entry which is preliminary data.</text>
</comment>
<name>A0A9X1F8E0_9FLAO</name>
<evidence type="ECO:0000256" key="1">
    <source>
        <dbReference type="SAM" id="Coils"/>
    </source>
</evidence>
<evidence type="ECO:0000313" key="3">
    <source>
        <dbReference type="EMBL" id="MBV7267860.1"/>
    </source>
</evidence>
<accession>A0A9X1F8E0</accession>
<dbReference type="AlphaFoldDB" id="A0A9X1F8E0"/>
<dbReference type="Proteomes" id="UP001138894">
    <property type="component" value="Unassembled WGS sequence"/>
</dbReference>
<reference evidence="3" key="1">
    <citation type="submission" date="2021-04" db="EMBL/GenBank/DDBJ databases">
        <authorList>
            <person name="Pira H."/>
            <person name="Risdian C."/>
            <person name="Wink J."/>
        </authorList>
    </citation>
    <scope>NUCLEOTIDE SEQUENCE</scope>
    <source>
        <strain evidence="3">WHY3</strain>
    </source>
</reference>
<dbReference type="Pfam" id="PF04977">
    <property type="entry name" value="DivIC"/>
    <property type="match status" value="1"/>
</dbReference>
<dbReference type="EMBL" id="JAGSPD010000001">
    <property type="protein sequence ID" value="MBV7267860.1"/>
    <property type="molecule type" value="Genomic_DNA"/>
</dbReference>
<dbReference type="InterPro" id="IPR007060">
    <property type="entry name" value="FtsL/DivIC"/>
</dbReference>